<evidence type="ECO:0000313" key="3">
    <source>
        <dbReference type="Proteomes" id="UP001589607"/>
    </source>
</evidence>
<accession>A0ABV5GN14</accession>
<sequence>MSKFEDEITLKVRQNLGQYAILTLEEINHFLSLCKYKTLKKGDFFSKENTICNEIGFVLSGIFRSYYYSSEEEEITYCFVFQEHFITAYSSFITQDRTQESIQAITDIEMLVISREAVAKIEQSSTNWLRFLKFLAEQEYIKLERRVFMLQKEKAETRYKDLIENKPQFLQHIPLHYLASYLGVTQRHLSRLRKEIT</sequence>
<dbReference type="Pfam" id="PF00027">
    <property type="entry name" value="cNMP_binding"/>
    <property type="match status" value="1"/>
</dbReference>
<name>A0ABV5GN14_9FLAO</name>
<comment type="caution">
    <text evidence="2">The sequence shown here is derived from an EMBL/GenBank/DDBJ whole genome shotgun (WGS) entry which is preliminary data.</text>
</comment>
<organism evidence="2 3">
    <name type="scientific">Flavobacterium jumunjinense</name>
    <dbReference type="NCBI Taxonomy" id="998845"/>
    <lineage>
        <taxon>Bacteria</taxon>
        <taxon>Pseudomonadati</taxon>
        <taxon>Bacteroidota</taxon>
        <taxon>Flavobacteriia</taxon>
        <taxon>Flavobacteriales</taxon>
        <taxon>Flavobacteriaceae</taxon>
        <taxon>Flavobacterium</taxon>
    </lineage>
</organism>
<keyword evidence="3" id="KW-1185">Reference proteome</keyword>
<protein>
    <submittedName>
        <fullName evidence="2">Crp/Fnr family transcriptional regulator</fullName>
    </submittedName>
</protein>
<dbReference type="RefSeq" id="WP_236456797.1">
    <property type="nucleotide sequence ID" value="NZ_CBCSGE010000018.1"/>
</dbReference>
<dbReference type="InterPro" id="IPR014710">
    <property type="entry name" value="RmlC-like_jellyroll"/>
</dbReference>
<dbReference type="InterPro" id="IPR000595">
    <property type="entry name" value="cNMP-bd_dom"/>
</dbReference>
<feature type="domain" description="Cyclic nucleotide-binding" evidence="1">
    <location>
        <begin position="37"/>
        <end position="121"/>
    </location>
</feature>
<dbReference type="InterPro" id="IPR018490">
    <property type="entry name" value="cNMP-bd_dom_sf"/>
</dbReference>
<dbReference type="Gene3D" id="2.60.120.10">
    <property type="entry name" value="Jelly Rolls"/>
    <property type="match status" value="1"/>
</dbReference>
<gene>
    <name evidence="2" type="ORF">ACFFVF_09625</name>
</gene>
<proteinExistence type="predicted"/>
<dbReference type="SUPFAM" id="SSF51206">
    <property type="entry name" value="cAMP-binding domain-like"/>
    <property type="match status" value="1"/>
</dbReference>
<evidence type="ECO:0000313" key="2">
    <source>
        <dbReference type="EMBL" id="MFB9096774.1"/>
    </source>
</evidence>
<dbReference type="Proteomes" id="UP001589607">
    <property type="component" value="Unassembled WGS sequence"/>
</dbReference>
<dbReference type="EMBL" id="JBHMEY010000020">
    <property type="protein sequence ID" value="MFB9096774.1"/>
    <property type="molecule type" value="Genomic_DNA"/>
</dbReference>
<evidence type="ECO:0000259" key="1">
    <source>
        <dbReference type="Pfam" id="PF00027"/>
    </source>
</evidence>
<reference evidence="2 3" key="1">
    <citation type="submission" date="2024-09" db="EMBL/GenBank/DDBJ databases">
        <authorList>
            <person name="Sun Q."/>
            <person name="Mori K."/>
        </authorList>
    </citation>
    <scope>NUCLEOTIDE SEQUENCE [LARGE SCALE GENOMIC DNA]</scope>
    <source>
        <strain evidence="2 3">CECT 7955</strain>
    </source>
</reference>